<dbReference type="GO" id="GO:0030134">
    <property type="term" value="C:COPII-coated ER to Golgi transport vesicle"/>
    <property type="evidence" value="ECO:0007669"/>
    <property type="project" value="TreeGrafter"/>
</dbReference>
<feature type="transmembrane region" description="Helical" evidence="6">
    <location>
        <begin position="95"/>
        <end position="114"/>
    </location>
</feature>
<evidence type="ECO:0000256" key="2">
    <source>
        <dbReference type="ARBA" id="ARBA00008096"/>
    </source>
</evidence>
<dbReference type="PANTHER" id="PTHR13144:SF0">
    <property type="entry name" value="PROTEIN TEX261"/>
    <property type="match status" value="1"/>
</dbReference>
<comment type="caution">
    <text evidence="7">The sequence shown here is derived from an EMBL/GenBank/DDBJ whole genome shotgun (WGS) entry which is preliminary data.</text>
</comment>
<dbReference type="Pfam" id="PF04148">
    <property type="entry name" value="Erv26"/>
    <property type="match status" value="1"/>
</dbReference>
<dbReference type="GO" id="GO:0000139">
    <property type="term" value="C:Golgi membrane"/>
    <property type="evidence" value="ECO:0007669"/>
    <property type="project" value="TreeGrafter"/>
</dbReference>
<keyword evidence="4 6" id="KW-1133">Transmembrane helix</keyword>
<feature type="transmembrane region" description="Helical" evidence="6">
    <location>
        <begin position="145"/>
        <end position="163"/>
    </location>
</feature>
<keyword evidence="5 6" id="KW-0472">Membrane</keyword>
<comment type="similarity">
    <text evidence="2">Belongs to the SVP26 family.</text>
</comment>
<evidence type="ECO:0000256" key="1">
    <source>
        <dbReference type="ARBA" id="ARBA00004141"/>
    </source>
</evidence>
<evidence type="ECO:0000313" key="7">
    <source>
        <dbReference type="EMBL" id="RKF55720.1"/>
    </source>
</evidence>
<protein>
    <submittedName>
        <fullName evidence="7">Protein SVP26</fullName>
    </submittedName>
</protein>
<name>A0A420HE44_9PEZI</name>
<reference evidence="7 8" key="1">
    <citation type="journal article" date="2018" name="BMC Genomics">
        <title>Comparative genome analyses reveal sequence features reflecting distinct modes of host-adaptation between dicot and monocot powdery mildew.</title>
        <authorList>
            <person name="Wu Y."/>
            <person name="Ma X."/>
            <person name="Pan Z."/>
            <person name="Kale S.D."/>
            <person name="Song Y."/>
            <person name="King H."/>
            <person name="Zhang Q."/>
            <person name="Presley C."/>
            <person name="Deng X."/>
            <person name="Wei C.I."/>
            <person name="Xiao S."/>
        </authorList>
    </citation>
    <scope>NUCLEOTIDE SEQUENCE [LARGE SCALE GENOMIC DNA]</scope>
    <source>
        <strain evidence="7">UMSG2</strain>
    </source>
</reference>
<evidence type="ECO:0000256" key="6">
    <source>
        <dbReference type="SAM" id="Phobius"/>
    </source>
</evidence>
<feature type="transmembrane region" description="Helical" evidence="6">
    <location>
        <begin position="65"/>
        <end position="83"/>
    </location>
</feature>
<dbReference type="PANTHER" id="PTHR13144">
    <property type="entry name" value="TEX261 PROTEIN"/>
    <property type="match status" value="1"/>
</dbReference>
<proteinExistence type="inferred from homology"/>
<dbReference type="EMBL" id="MCFK01008776">
    <property type="protein sequence ID" value="RKF55720.1"/>
    <property type="molecule type" value="Genomic_DNA"/>
</dbReference>
<gene>
    <name evidence="7" type="ORF">OnM2_087022</name>
</gene>
<keyword evidence="3 6" id="KW-0812">Transmembrane</keyword>
<dbReference type="GO" id="GO:0006888">
    <property type="term" value="P:endoplasmic reticulum to Golgi vesicle-mediated transport"/>
    <property type="evidence" value="ECO:0007669"/>
    <property type="project" value="InterPro"/>
</dbReference>
<organism evidence="7 8">
    <name type="scientific">Erysiphe neolycopersici</name>
    <dbReference type="NCBI Taxonomy" id="212602"/>
    <lineage>
        <taxon>Eukaryota</taxon>
        <taxon>Fungi</taxon>
        <taxon>Dikarya</taxon>
        <taxon>Ascomycota</taxon>
        <taxon>Pezizomycotina</taxon>
        <taxon>Leotiomycetes</taxon>
        <taxon>Erysiphales</taxon>
        <taxon>Erysiphaceae</taxon>
        <taxon>Erysiphe</taxon>
    </lineage>
</organism>
<sequence length="219" mass="24569">MWVLPLVGYAGLLLGFCLLTLSIASGLYYLSDLVEEYTVFARKCIVLIIYIVIGFQTLLYLVDGFPFLLSALGILSHIVYLGNLQNFPMVRVSDAYFIFSSLLAIINHYLWFAYFSSASPISPTYTPMSRYYSTDIPSFTETSSFFGICVWLVPFALFISLSASDNVLPTMRSEVPTIPGAAGKSKRQAMVKAVLDTARDWIAKLGTLAGWWRQEREFL</sequence>
<accession>A0A420HE44</accession>
<comment type="subcellular location">
    <subcellularLocation>
        <location evidence="1">Membrane</location>
        <topology evidence="1">Multi-pass membrane protein</topology>
    </subcellularLocation>
</comment>
<evidence type="ECO:0000256" key="5">
    <source>
        <dbReference type="ARBA" id="ARBA00023136"/>
    </source>
</evidence>
<evidence type="ECO:0000256" key="3">
    <source>
        <dbReference type="ARBA" id="ARBA00022692"/>
    </source>
</evidence>
<keyword evidence="8" id="KW-1185">Reference proteome</keyword>
<feature type="transmembrane region" description="Helical" evidence="6">
    <location>
        <begin position="6"/>
        <end position="28"/>
    </location>
</feature>
<dbReference type="GO" id="GO:0005789">
    <property type="term" value="C:endoplasmic reticulum membrane"/>
    <property type="evidence" value="ECO:0007669"/>
    <property type="project" value="TreeGrafter"/>
</dbReference>
<dbReference type="AlphaFoldDB" id="A0A420HE44"/>
<dbReference type="OrthoDB" id="28257at2759"/>
<dbReference type="Proteomes" id="UP000286134">
    <property type="component" value="Unassembled WGS sequence"/>
</dbReference>
<dbReference type="InterPro" id="IPR007277">
    <property type="entry name" value="Svp26/Tex261"/>
</dbReference>
<evidence type="ECO:0000313" key="8">
    <source>
        <dbReference type="Proteomes" id="UP000286134"/>
    </source>
</evidence>
<evidence type="ECO:0000256" key="4">
    <source>
        <dbReference type="ARBA" id="ARBA00022989"/>
    </source>
</evidence>
<dbReference type="STRING" id="212602.A0A420HE44"/>
<feature type="transmembrane region" description="Helical" evidence="6">
    <location>
        <begin position="40"/>
        <end position="59"/>
    </location>
</feature>
<dbReference type="GO" id="GO:0097020">
    <property type="term" value="F:COPII receptor activity"/>
    <property type="evidence" value="ECO:0007669"/>
    <property type="project" value="InterPro"/>
</dbReference>